<accession>A0A1E2VDQ3</accession>
<dbReference type="EMBL" id="MDTQ01000001">
    <property type="protein sequence ID" value="ODC05150.1"/>
    <property type="molecule type" value="Genomic_DNA"/>
</dbReference>
<dbReference type="Pfam" id="PF08809">
    <property type="entry name" value="DUF1799"/>
    <property type="match status" value="1"/>
</dbReference>
<comment type="caution">
    <text evidence="1">The sequence shown here is derived from an EMBL/GenBank/DDBJ whole genome shotgun (WGS) entry which is preliminary data.</text>
</comment>
<gene>
    <name evidence="1" type="ORF">BFW38_03375</name>
</gene>
<dbReference type="STRING" id="197479.BFW38_03375"/>
<dbReference type="Proteomes" id="UP000094291">
    <property type="component" value="Unassembled WGS sequence"/>
</dbReference>
<dbReference type="InterPro" id="IPR014915">
    <property type="entry name" value="Phage_TLS_TfmB"/>
</dbReference>
<keyword evidence="2" id="KW-1185">Reference proteome</keyword>
<proteinExistence type="predicted"/>
<dbReference type="AlphaFoldDB" id="A0A1E2VDQ3"/>
<evidence type="ECO:0000313" key="1">
    <source>
        <dbReference type="EMBL" id="ODC05150.1"/>
    </source>
</evidence>
<name>A0A1E2VDQ3_9GAMM</name>
<reference evidence="1 2" key="1">
    <citation type="submission" date="2016-08" db="EMBL/GenBank/DDBJ databases">
        <authorList>
            <person name="Seilhamer J.J."/>
        </authorList>
    </citation>
    <scope>NUCLEOTIDE SEQUENCE [LARGE SCALE GENOMIC DNA]</scope>
    <source>
        <strain evidence="1 2">PH27A</strain>
    </source>
</reference>
<evidence type="ECO:0000313" key="2">
    <source>
        <dbReference type="Proteomes" id="UP000094291"/>
    </source>
</evidence>
<organism evidence="1 2">
    <name type="scientific">Terasakiispira papahanaumokuakeensis</name>
    <dbReference type="NCBI Taxonomy" id="197479"/>
    <lineage>
        <taxon>Bacteria</taxon>
        <taxon>Pseudomonadati</taxon>
        <taxon>Pseudomonadota</taxon>
        <taxon>Gammaproteobacteria</taxon>
        <taxon>Oceanospirillales</taxon>
        <taxon>Terasakiispira</taxon>
    </lineage>
</organism>
<sequence>MGIQVGTPVSTDDAPGEVWAEHWPAVSLFLGVQTQWRIAAGMGGLFYQGLEYPAIYGHPAFTTLDPDTQQTRLEQLQLIEAGALEVLNRR</sequence>
<protein>
    <submittedName>
        <fullName evidence="1">Uncharacterized protein</fullName>
    </submittedName>
</protein>